<dbReference type="AlphaFoldDB" id="A0AAW8B0M4"/>
<keyword evidence="4" id="KW-0411">Iron-sulfur</keyword>
<dbReference type="InterPro" id="IPR036922">
    <property type="entry name" value="Rieske_2Fe-2S_sf"/>
</dbReference>
<dbReference type="PANTHER" id="PTHR40261">
    <property type="match status" value="1"/>
</dbReference>
<protein>
    <submittedName>
        <fullName evidence="6">Rieske 2Fe-2S domain-containing protein</fullName>
    </submittedName>
</protein>
<keyword evidence="2" id="KW-0479">Metal-binding</keyword>
<dbReference type="Proteomes" id="UP001178354">
    <property type="component" value="Unassembled WGS sequence"/>
</dbReference>
<evidence type="ECO:0000256" key="3">
    <source>
        <dbReference type="ARBA" id="ARBA00023004"/>
    </source>
</evidence>
<organism evidence="6 7">
    <name type="scientific">Porticoccus litoralis</name>
    <dbReference type="NCBI Taxonomy" id="434086"/>
    <lineage>
        <taxon>Bacteria</taxon>
        <taxon>Pseudomonadati</taxon>
        <taxon>Pseudomonadota</taxon>
        <taxon>Gammaproteobacteria</taxon>
        <taxon>Cellvibrionales</taxon>
        <taxon>Porticoccaceae</taxon>
        <taxon>Porticoccus</taxon>
    </lineage>
</organism>
<accession>A0AAW8B0M4</accession>
<proteinExistence type="predicted"/>
<dbReference type="PANTHER" id="PTHR40261:SF1">
    <property type="entry name" value="RIESKE DOMAIN-CONTAINING PROTEIN"/>
    <property type="match status" value="1"/>
</dbReference>
<dbReference type="Pfam" id="PF00355">
    <property type="entry name" value="Rieske"/>
    <property type="match status" value="1"/>
</dbReference>
<keyword evidence="3" id="KW-0408">Iron</keyword>
<keyword evidence="7" id="KW-1185">Reference proteome</keyword>
<dbReference type="PROSITE" id="PS51296">
    <property type="entry name" value="RIESKE"/>
    <property type="match status" value="1"/>
</dbReference>
<dbReference type="EMBL" id="JAUUUU010000001">
    <property type="protein sequence ID" value="MDP1519625.1"/>
    <property type="molecule type" value="Genomic_DNA"/>
</dbReference>
<dbReference type="CDD" id="cd03467">
    <property type="entry name" value="Rieske"/>
    <property type="match status" value="1"/>
</dbReference>
<name>A0AAW8B0M4_9GAMM</name>
<evidence type="ECO:0000256" key="1">
    <source>
        <dbReference type="ARBA" id="ARBA00022714"/>
    </source>
</evidence>
<dbReference type="SUPFAM" id="SSF50022">
    <property type="entry name" value="ISP domain"/>
    <property type="match status" value="1"/>
</dbReference>
<gene>
    <name evidence="6" type="ORF">Q8A57_01410</name>
</gene>
<dbReference type="RefSeq" id="WP_305169137.1">
    <property type="nucleotide sequence ID" value="NZ_JAUUUU010000001.1"/>
</dbReference>
<feature type="domain" description="Rieske" evidence="5">
    <location>
        <begin position="4"/>
        <end position="105"/>
    </location>
</feature>
<dbReference type="Gene3D" id="2.102.10.10">
    <property type="entry name" value="Rieske [2Fe-2S] iron-sulphur domain"/>
    <property type="match status" value="1"/>
</dbReference>
<evidence type="ECO:0000313" key="7">
    <source>
        <dbReference type="Proteomes" id="UP001178354"/>
    </source>
</evidence>
<evidence type="ECO:0000259" key="5">
    <source>
        <dbReference type="PROSITE" id="PS51296"/>
    </source>
</evidence>
<evidence type="ECO:0000313" key="6">
    <source>
        <dbReference type="EMBL" id="MDP1519625.1"/>
    </source>
</evidence>
<evidence type="ECO:0000256" key="2">
    <source>
        <dbReference type="ARBA" id="ARBA00022723"/>
    </source>
</evidence>
<dbReference type="GO" id="GO:0046872">
    <property type="term" value="F:metal ion binding"/>
    <property type="evidence" value="ECO:0007669"/>
    <property type="project" value="UniProtKB-KW"/>
</dbReference>
<evidence type="ECO:0000256" key="4">
    <source>
        <dbReference type="ARBA" id="ARBA00023014"/>
    </source>
</evidence>
<dbReference type="GO" id="GO:0051537">
    <property type="term" value="F:2 iron, 2 sulfur cluster binding"/>
    <property type="evidence" value="ECO:0007669"/>
    <property type="project" value="UniProtKB-KW"/>
</dbReference>
<sequence length="113" mass="12274">MTASPLCRLEDIPNPGGIDLEIEGEACFAVRRGQSVQVFRNSCPHIGAPLNLIPGQFLDLEKEYIQCSTHGALFEIDSGLCVAGPCHNQSLKAKSCTLINGEVYLADDLERSR</sequence>
<reference evidence="6" key="1">
    <citation type="journal article" date="2010" name="Int. J. Syst. Evol. Microbiol.">
        <title>Porticoccus litoralis gen. nov., sp. nov., a gammaproteobacterium isolated from the Yellow Sea.</title>
        <authorList>
            <person name="Oh H.M."/>
            <person name="Kim H."/>
            <person name="Kim K.M."/>
            <person name="Min G.S."/>
            <person name="Cho J.C."/>
        </authorList>
    </citation>
    <scope>NUCLEOTIDE SEQUENCE</scope>
    <source>
        <strain evidence="6">DSM 25064</strain>
    </source>
</reference>
<reference evidence="6" key="2">
    <citation type="submission" date="2023-08" db="EMBL/GenBank/DDBJ databases">
        <authorList>
            <person name="Luo J."/>
        </authorList>
    </citation>
    <scope>NUCLEOTIDE SEQUENCE</scope>
    <source>
        <strain evidence="6">DSM 25064</strain>
    </source>
</reference>
<comment type="caution">
    <text evidence="6">The sequence shown here is derived from an EMBL/GenBank/DDBJ whole genome shotgun (WGS) entry which is preliminary data.</text>
</comment>
<keyword evidence="1" id="KW-0001">2Fe-2S</keyword>
<dbReference type="InterPro" id="IPR017941">
    <property type="entry name" value="Rieske_2Fe-2S"/>
</dbReference>